<gene>
    <name evidence="1" type="ORF">CFOL_v3_02457</name>
</gene>
<organism evidence="1 2">
    <name type="scientific">Cephalotus follicularis</name>
    <name type="common">Albany pitcher plant</name>
    <dbReference type="NCBI Taxonomy" id="3775"/>
    <lineage>
        <taxon>Eukaryota</taxon>
        <taxon>Viridiplantae</taxon>
        <taxon>Streptophyta</taxon>
        <taxon>Embryophyta</taxon>
        <taxon>Tracheophyta</taxon>
        <taxon>Spermatophyta</taxon>
        <taxon>Magnoliopsida</taxon>
        <taxon>eudicotyledons</taxon>
        <taxon>Gunneridae</taxon>
        <taxon>Pentapetalae</taxon>
        <taxon>rosids</taxon>
        <taxon>fabids</taxon>
        <taxon>Oxalidales</taxon>
        <taxon>Cephalotaceae</taxon>
        <taxon>Cephalotus</taxon>
    </lineage>
</organism>
<dbReference type="Pfam" id="PF14223">
    <property type="entry name" value="Retrotran_gag_2"/>
    <property type="match status" value="1"/>
</dbReference>
<protein>
    <submittedName>
        <fullName evidence="1">UBN2 domain-containing protein</fullName>
    </submittedName>
</protein>
<proteinExistence type="predicted"/>
<dbReference type="Proteomes" id="UP000187406">
    <property type="component" value="Unassembled WGS sequence"/>
</dbReference>
<dbReference type="PANTHER" id="PTHR35317:SF31">
    <property type="entry name" value="DUF4219 DOMAIN-CONTAINING PROTEIN"/>
    <property type="match status" value="1"/>
</dbReference>
<accession>A0A1Q3ATE4</accession>
<reference evidence="2" key="1">
    <citation type="submission" date="2016-04" db="EMBL/GenBank/DDBJ databases">
        <title>Cephalotus genome sequencing.</title>
        <authorList>
            <person name="Fukushima K."/>
            <person name="Hasebe M."/>
            <person name="Fang X."/>
        </authorList>
    </citation>
    <scope>NUCLEOTIDE SEQUENCE [LARGE SCALE GENOMIC DNA]</scope>
    <source>
        <strain evidence="2">cv. St1</strain>
    </source>
</reference>
<dbReference type="PANTHER" id="PTHR35317">
    <property type="entry name" value="OS04G0629600 PROTEIN"/>
    <property type="match status" value="1"/>
</dbReference>
<dbReference type="EMBL" id="BDDD01000091">
    <property type="protein sequence ID" value="GAV58924.1"/>
    <property type="molecule type" value="Genomic_DNA"/>
</dbReference>
<comment type="caution">
    <text evidence="1">The sequence shown here is derived from an EMBL/GenBank/DDBJ whole genome shotgun (WGS) entry which is preliminary data.</text>
</comment>
<evidence type="ECO:0000313" key="1">
    <source>
        <dbReference type="EMBL" id="GAV58924.1"/>
    </source>
</evidence>
<keyword evidence="2" id="KW-1185">Reference proteome</keyword>
<dbReference type="OrthoDB" id="991447at2759"/>
<dbReference type="AlphaFoldDB" id="A0A1Q3ATE4"/>
<dbReference type="InParanoid" id="A0A1Q3ATE4"/>
<name>A0A1Q3ATE4_CEPFO</name>
<evidence type="ECO:0000313" key="2">
    <source>
        <dbReference type="Proteomes" id="UP000187406"/>
    </source>
</evidence>
<sequence>MRTYFRTYNLWVTIEKGCQPPTEMDNPTVAEIKQQKEESSKNFKALSFLHSAMVESIFPRIMDSVVAKEAWDTIQDEFEGSERVKAIRLLNFRRDYENMKMKDSETVKDYVSRLMKLVN</sequence>